<feature type="domain" description="GerMN" evidence="1">
    <location>
        <begin position="210"/>
        <end position="300"/>
    </location>
</feature>
<evidence type="ECO:0000259" key="1">
    <source>
        <dbReference type="SMART" id="SM00909"/>
    </source>
</evidence>
<dbReference type="Pfam" id="PF10646">
    <property type="entry name" value="Germane"/>
    <property type="match status" value="1"/>
</dbReference>
<dbReference type="EMBL" id="CAFBPU010000106">
    <property type="protein sequence ID" value="CAB5041529.1"/>
    <property type="molecule type" value="Genomic_DNA"/>
</dbReference>
<dbReference type="InterPro" id="IPR018910">
    <property type="entry name" value="LpqB_C"/>
</dbReference>
<evidence type="ECO:0000313" key="3">
    <source>
        <dbReference type="EMBL" id="CAB4948320.1"/>
    </source>
</evidence>
<dbReference type="PROSITE" id="PS51257">
    <property type="entry name" value="PROKAR_LIPOPROTEIN"/>
    <property type="match status" value="1"/>
</dbReference>
<proteinExistence type="predicted"/>
<reference evidence="2" key="1">
    <citation type="submission" date="2020-05" db="EMBL/GenBank/DDBJ databases">
        <authorList>
            <person name="Chiriac C."/>
            <person name="Salcher M."/>
            <person name="Ghai R."/>
            <person name="Kavagutti S V."/>
        </authorList>
    </citation>
    <scope>NUCLEOTIDE SEQUENCE</scope>
</reference>
<dbReference type="InterPro" id="IPR019606">
    <property type="entry name" value="GerMN"/>
</dbReference>
<protein>
    <submittedName>
        <fullName evidence="2">Unannotated protein</fullName>
    </submittedName>
</protein>
<dbReference type="AlphaFoldDB" id="A0A6J7BUD9"/>
<gene>
    <name evidence="2" type="ORF">UFOPK3268_00767</name>
    <name evidence="3" type="ORF">UFOPK3752_01499</name>
    <name evidence="4" type="ORF">UFOPK4150_02518</name>
</gene>
<dbReference type="Pfam" id="PF10647">
    <property type="entry name" value="Gmad1"/>
    <property type="match status" value="1"/>
</dbReference>
<dbReference type="InterPro" id="IPR059026">
    <property type="entry name" value="LpqB_N"/>
</dbReference>
<dbReference type="SUPFAM" id="SSF82171">
    <property type="entry name" value="DPP6 N-terminal domain-like"/>
    <property type="match status" value="1"/>
</dbReference>
<dbReference type="SMART" id="SM00909">
    <property type="entry name" value="Germane"/>
    <property type="match status" value="1"/>
</dbReference>
<name>A0A6J7BUD9_9ZZZZ</name>
<dbReference type="EMBL" id="CAFBIZ010000082">
    <property type="protein sequence ID" value="CAB4849352.1"/>
    <property type="molecule type" value="Genomic_DNA"/>
</dbReference>
<organism evidence="2">
    <name type="scientific">freshwater metagenome</name>
    <dbReference type="NCBI Taxonomy" id="449393"/>
    <lineage>
        <taxon>unclassified sequences</taxon>
        <taxon>metagenomes</taxon>
        <taxon>ecological metagenomes</taxon>
    </lineage>
</organism>
<accession>A0A6J7BUD9</accession>
<dbReference type="Pfam" id="PF25976">
    <property type="entry name" value="LpqB_N"/>
    <property type="match status" value="1"/>
</dbReference>
<evidence type="ECO:0000313" key="2">
    <source>
        <dbReference type="EMBL" id="CAB4849352.1"/>
    </source>
</evidence>
<sequence length="572" mass="59321">MRRPLVGGPSTVLTSLALAGVLIGLLSACAGVPTEGPIVQGPAVAAGGQDQFIRVIARPPEIGMSPEEIVRGFQEATASPDAGYTIARQFLAPTVAAAWDPSIGVLVGDNAGLTYSRHDQVVVAEGGLSGSIDGSGQYTAAVPGARLVSSYGVVKFAGEWRISSLPPGLVLGPGDIDRGFRTFNLYYFTRDFEVLVPAPVVVPLSGSGLATQLVRDLLAGPTEWLAPAVRTAFPEGTALALDSVPIVEGVADVALTPEILTADDATRQALSAQLVWTLRQLPEISAVRLRVNGQPVPVAGAIAPQPVESWARFDPNALSDSALAYADSRKGLIAIGLEGALSAVGRSKPGLLQHAISLDSTRLAGLSGDRKSVWTADLIPGAIATRRYTGLSLSRPSWDRSGGLWVVDRGRGLVLITDTTKVLVPVTGLPEGVADKDIVAVAVARDGTRMALLLRRGTLVEPMIARVERSADDVKVAAPRRIDSIVTEAVDLAWLDAGTLVVLGTSGASALEVLQFDTGTSRVRRSGSIEGSVTIAAAPGRAVLIGTVKNLYRSSGSSWSILAAGSNPVYPG</sequence>
<evidence type="ECO:0000313" key="4">
    <source>
        <dbReference type="EMBL" id="CAB5041529.1"/>
    </source>
</evidence>
<dbReference type="EMBL" id="CAFBND010000064">
    <property type="protein sequence ID" value="CAB4948320.1"/>
    <property type="molecule type" value="Genomic_DNA"/>
</dbReference>